<feature type="binding site" evidence="5">
    <location>
        <position position="129"/>
    </location>
    <ligand>
        <name>FMN</name>
        <dbReference type="ChEBI" id="CHEBI:58210"/>
    </ligand>
</feature>
<gene>
    <name evidence="5" type="primary">ubiX</name>
    <name evidence="7" type="ORF">C2L71_04055</name>
</gene>
<dbReference type="AlphaFoldDB" id="A0A2K2UCH7"/>
<reference evidence="8" key="1">
    <citation type="submission" date="2018-01" db="EMBL/GenBank/DDBJ databases">
        <title>Rubneribacter badeniensis gen. nov., sp. nov., and Colonibacter rubneri, gen. nov., sp. nov., WGS of new members of the Eggerthellaceae.</title>
        <authorList>
            <person name="Danylec N."/>
            <person name="Stoll D.A."/>
            <person name="Doetsch A."/>
            <person name="Kulling S.E."/>
            <person name="Huch M."/>
        </authorList>
    </citation>
    <scope>NUCLEOTIDE SEQUENCE [LARGE SCALE GENOMIC DNA]</scope>
    <source>
        <strain evidence="8">ResAG-96</strain>
    </source>
</reference>
<keyword evidence="1 5" id="KW-0637">Prenyltransferase</keyword>
<evidence type="ECO:0000259" key="6">
    <source>
        <dbReference type="Pfam" id="PF02441"/>
    </source>
</evidence>
<dbReference type="EC" id="2.5.1.129" evidence="5"/>
<name>A0A2K2UCH7_9ACTN</name>
<comment type="function">
    <text evidence="5">Flavin prenyltransferase that catalyzes the synthesis of the prenylated FMN cofactor (prenyl-FMN) for 4-hydroxy-3-polyprenylbenzoic acid decarboxylase UbiD. The prenyltransferase is metal-independent and links a dimethylallyl moiety from dimethylallyl monophosphate (DMAP) to the flavin N5 and C6 atoms of FMN.</text>
</comment>
<dbReference type="Gene3D" id="3.40.50.1950">
    <property type="entry name" value="Flavin prenyltransferase-like"/>
    <property type="match status" value="1"/>
</dbReference>
<keyword evidence="4 5" id="KW-0808">Transferase</keyword>
<accession>A0A2K2UCH7</accession>
<dbReference type="EMBL" id="PPEK01000003">
    <property type="protein sequence ID" value="PNV68027.1"/>
    <property type="molecule type" value="Genomic_DNA"/>
</dbReference>
<comment type="similarity">
    <text evidence="5">Belongs to the UbiX/PAD1 family.</text>
</comment>
<dbReference type="GO" id="GO:0106141">
    <property type="term" value="F:flavin prenyltransferase activity"/>
    <property type="evidence" value="ECO:0007669"/>
    <property type="project" value="UniProtKB-EC"/>
</dbReference>
<evidence type="ECO:0000256" key="1">
    <source>
        <dbReference type="ARBA" id="ARBA00022602"/>
    </source>
</evidence>
<comment type="caution">
    <text evidence="7">The sequence shown here is derived from an EMBL/GenBank/DDBJ whole genome shotgun (WGS) entry which is preliminary data.</text>
</comment>
<dbReference type="Pfam" id="PF02441">
    <property type="entry name" value="Flavoprotein"/>
    <property type="match status" value="1"/>
</dbReference>
<dbReference type="Proteomes" id="UP000236197">
    <property type="component" value="Unassembled WGS sequence"/>
</dbReference>
<dbReference type="HAMAP" id="MF_01984">
    <property type="entry name" value="ubiX_pad"/>
    <property type="match status" value="1"/>
</dbReference>
<feature type="domain" description="Flavoprotein" evidence="6">
    <location>
        <begin position="9"/>
        <end position="181"/>
    </location>
</feature>
<evidence type="ECO:0000256" key="2">
    <source>
        <dbReference type="ARBA" id="ARBA00022630"/>
    </source>
</evidence>
<comment type="catalytic activity">
    <reaction evidence="5">
        <text>dimethylallyl phosphate + FMNH2 = prenylated FMNH2 + phosphate</text>
        <dbReference type="Rhea" id="RHEA:37743"/>
        <dbReference type="ChEBI" id="CHEBI:43474"/>
        <dbReference type="ChEBI" id="CHEBI:57618"/>
        <dbReference type="ChEBI" id="CHEBI:87467"/>
        <dbReference type="ChEBI" id="CHEBI:88052"/>
        <dbReference type="EC" id="2.5.1.129"/>
    </reaction>
</comment>
<keyword evidence="2 5" id="KW-0285">Flavoprotein</keyword>
<evidence type="ECO:0000256" key="4">
    <source>
        <dbReference type="ARBA" id="ARBA00022679"/>
    </source>
</evidence>
<comment type="caution">
    <text evidence="5">Lacks conserved residue(s) required for the propagation of feature annotation.</text>
</comment>
<keyword evidence="8" id="KW-1185">Reference proteome</keyword>
<dbReference type="RefSeq" id="WP_103264505.1">
    <property type="nucleotide sequence ID" value="NZ_CABMLE010000003.1"/>
</dbReference>
<organism evidence="7 8">
    <name type="scientific">Enteroscipio rubneri</name>
    <dbReference type="NCBI Taxonomy" id="2070686"/>
    <lineage>
        <taxon>Bacteria</taxon>
        <taxon>Bacillati</taxon>
        <taxon>Actinomycetota</taxon>
        <taxon>Coriobacteriia</taxon>
        <taxon>Eggerthellales</taxon>
        <taxon>Eggerthellaceae</taxon>
        <taxon>Enteroscipio</taxon>
    </lineage>
</organism>
<dbReference type="InterPro" id="IPR036551">
    <property type="entry name" value="Flavin_trans-like"/>
</dbReference>
<evidence type="ECO:0000256" key="5">
    <source>
        <dbReference type="HAMAP-Rule" id="MF_01984"/>
    </source>
</evidence>
<protein>
    <recommendedName>
        <fullName evidence="5">Flavin prenyltransferase UbiX</fullName>
        <ecNumber evidence="5">2.5.1.129</ecNumber>
    </recommendedName>
</protein>
<feature type="binding site" evidence="5">
    <location>
        <position position="160"/>
    </location>
    <ligand>
        <name>dimethylallyl phosphate</name>
        <dbReference type="ChEBI" id="CHEBI:88052"/>
    </ligand>
</feature>
<dbReference type="NCBIfam" id="NF004685">
    <property type="entry name" value="PRK06029.1"/>
    <property type="match status" value="1"/>
</dbReference>
<evidence type="ECO:0000313" key="8">
    <source>
        <dbReference type="Proteomes" id="UP000236197"/>
    </source>
</evidence>
<dbReference type="NCBIfam" id="TIGR00421">
    <property type="entry name" value="ubiX_pad"/>
    <property type="match status" value="1"/>
</dbReference>
<dbReference type="InterPro" id="IPR003382">
    <property type="entry name" value="Flavoprotein"/>
</dbReference>
<dbReference type="SUPFAM" id="SSF52507">
    <property type="entry name" value="Homo-oligomeric flavin-containing Cys decarboxylases, HFCD"/>
    <property type="match status" value="1"/>
</dbReference>
<feature type="binding site" evidence="5">
    <location>
        <begin position="16"/>
        <end position="18"/>
    </location>
    <ligand>
        <name>FMN</name>
        <dbReference type="ChEBI" id="CHEBI:58210"/>
    </ligand>
</feature>
<feature type="binding site" evidence="5">
    <location>
        <begin position="94"/>
        <end position="97"/>
    </location>
    <ligand>
        <name>FMN</name>
        <dbReference type="ChEBI" id="CHEBI:58210"/>
    </ligand>
</feature>
<proteinExistence type="inferred from homology"/>
<keyword evidence="3 5" id="KW-0288">FMN</keyword>
<feature type="binding site" evidence="5">
    <location>
        <position position="43"/>
    </location>
    <ligand>
        <name>FMN</name>
        <dbReference type="ChEBI" id="CHEBI:58210"/>
    </ligand>
</feature>
<sequence length="195" mass="20686">MASRADARRIVVGVTGASGTPLAARCLRMLREIDGIEVHLVASEAARTTAAYEFDGPFEDLTALADVCHDDAALDAPIASGTFETGGMIVVPCSMKTAAGIASGYSDSLLLRAADVTVKEGRRLVLVAREAPLSVIHLQNLTRLASLPGVSICPPVLSYYHRPESLEDMERHIVAKALQQLGVDVEGFARWGEAS</sequence>
<dbReference type="InterPro" id="IPR004507">
    <property type="entry name" value="UbiX-like"/>
</dbReference>
<evidence type="ECO:0000256" key="3">
    <source>
        <dbReference type="ARBA" id="ARBA00022643"/>
    </source>
</evidence>
<evidence type="ECO:0000313" key="7">
    <source>
        <dbReference type="EMBL" id="PNV68027.1"/>
    </source>
</evidence>
<feature type="binding site" evidence="5">
    <location>
        <position position="176"/>
    </location>
    <ligand>
        <name>dimethylallyl phosphate</name>
        <dbReference type="ChEBI" id="CHEBI:88052"/>
    </ligand>
</feature>
<dbReference type="OrthoDB" id="9781577at2"/>